<reference evidence="1" key="2">
    <citation type="submission" date="2018-08" db="UniProtKB">
        <authorList>
            <consortium name="EnsemblPlants"/>
        </authorList>
    </citation>
    <scope>IDENTIFICATION</scope>
    <source>
        <strain evidence="1">Yugu1</strain>
    </source>
</reference>
<dbReference type="InParanoid" id="K3ZB30"/>
<evidence type="ECO:0000313" key="1">
    <source>
        <dbReference type="EnsemblPlants" id="KQL16868"/>
    </source>
</evidence>
<organism evidence="1 2">
    <name type="scientific">Setaria italica</name>
    <name type="common">Foxtail millet</name>
    <name type="synonym">Panicum italicum</name>
    <dbReference type="NCBI Taxonomy" id="4555"/>
    <lineage>
        <taxon>Eukaryota</taxon>
        <taxon>Viridiplantae</taxon>
        <taxon>Streptophyta</taxon>
        <taxon>Embryophyta</taxon>
        <taxon>Tracheophyta</taxon>
        <taxon>Spermatophyta</taxon>
        <taxon>Magnoliopsida</taxon>
        <taxon>Liliopsida</taxon>
        <taxon>Poales</taxon>
        <taxon>Poaceae</taxon>
        <taxon>PACMAD clade</taxon>
        <taxon>Panicoideae</taxon>
        <taxon>Panicodae</taxon>
        <taxon>Paniceae</taxon>
        <taxon>Cenchrinae</taxon>
        <taxon>Setaria</taxon>
    </lineage>
</organism>
<sequence>MGHKRCPYKVAQDNMKGKSFHQKIKYRAPIYGRTTCNDTISNSRMIYLRRLPQMGTLCSEFRYIESRTNIRVPEQEPNQNNTMIQLQQTLLPQECCCRTQPN</sequence>
<protein>
    <submittedName>
        <fullName evidence="1">Uncharacterized protein</fullName>
    </submittedName>
</protein>
<dbReference type="EnsemblPlants" id="KQL16868">
    <property type="protein sequence ID" value="KQL16868"/>
    <property type="gene ID" value="SETIT_023751mg"/>
</dbReference>
<evidence type="ECO:0000313" key="2">
    <source>
        <dbReference type="Proteomes" id="UP000004995"/>
    </source>
</evidence>
<name>K3ZB30_SETIT</name>
<proteinExistence type="predicted"/>
<dbReference type="Gramene" id="KQL16868">
    <property type="protein sequence ID" value="KQL16868"/>
    <property type="gene ID" value="SETIT_023751mg"/>
</dbReference>
<dbReference type="Proteomes" id="UP000004995">
    <property type="component" value="Unassembled WGS sequence"/>
</dbReference>
<dbReference type="EMBL" id="AGNK02002073">
    <property type="status" value="NOT_ANNOTATED_CDS"/>
    <property type="molecule type" value="Genomic_DNA"/>
</dbReference>
<dbReference type="HOGENOM" id="CLU_2282349_0_0_1"/>
<keyword evidence="2" id="KW-1185">Reference proteome</keyword>
<reference evidence="2" key="1">
    <citation type="journal article" date="2012" name="Nat. Biotechnol.">
        <title>Reference genome sequence of the model plant Setaria.</title>
        <authorList>
            <person name="Bennetzen J.L."/>
            <person name="Schmutz J."/>
            <person name="Wang H."/>
            <person name="Percifield R."/>
            <person name="Hawkins J."/>
            <person name="Pontaroli A.C."/>
            <person name="Estep M."/>
            <person name="Feng L."/>
            <person name="Vaughn J.N."/>
            <person name="Grimwood J."/>
            <person name="Jenkins J."/>
            <person name="Barry K."/>
            <person name="Lindquist E."/>
            <person name="Hellsten U."/>
            <person name="Deshpande S."/>
            <person name="Wang X."/>
            <person name="Wu X."/>
            <person name="Mitros T."/>
            <person name="Triplett J."/>
            <person name="Yang X."/>
            <person name="Ye C.Y."/>
            <person name="Mauro-Herrera M."/>
            <person name="Wang L."/>
            <person name="Li P."/>
            <person name="Sharma M."/>
            <person name="Sharma R."/>
            <person name="Ronald P.C."/>
            <person name="Panaud O."/>
            <person name="Kellogg E.A."/>
            <person name="Brutnell T.P."/>
            <person name="Doust A.N."/>
            <person name="Tuskan G.A."/>
            <person name="Rokhsar D."/>
            <person name="Devos K.M."/>
        </authorList>
    </citation>
    <scope>NUCLEOTIDE SEQUENCE [LARGE SCALE GENOMIC DNA]</scope>
    <source>
        <strain evidence="2">cv. Yugu1</strain>
    </source>
</reference>
<accession>K3ZB30</accession>
<dbReference type="AlphaFoldDB" id="K3ZB30"/>